<organism evidence="2 3">
    <name type="scientific">Mesorhizobium ventifaucium</name>
    <dbReference type="NCBI Taxonomy" id="666020"/>
    <lineage>
        <taxon>Bacteria</taxon>
        <taxon>Pseudomonadati</taxon>
        <taxon>Pseudomonadota</taxon>
        <taxon>Alphaproteobacteria</taxon>
        <taxon>Hyphomicrobiales</taxon>
        <taxon>Phyllobacteriaceae</taxon>
        <taxon>Mesorhizobium</taxon>
    </lineage>
</organism>
<sequence>MALRVGLETDERFFVAVSANGDDDHGLRDVDALLAVAHHASPPGTQPKVRSAASGAAGLASALLVVGSVDDLGDEVEIGGLTMGLSRSPRRRSILDPGKRLRTPASLSVRRPCRPASG</sequence>
<accession>A0ABN8J867</accession>
<evidence type="ECO:0000313" key="2">
    <source>
        <dbReference type="EMBL" id="CAH2394347.1"/>
    </source>
</evidence>
<reference evidence="2" key="1">
    <citation type="submission" date="2022-03" db="EMBL/GenBank/DDBJ databases">
        <authorList>
            <person name="Brunel B."/>
        </authorList>
    </citation>
    <scope>NUCLEOTIDE SEQUENCE</scope>
    <source>
        <strain evidence="2">STM4922sample</strain>
    </source>
</reference>
<evidence type="ECO:0000256" key="1">
    <source>
        <dbReference type="SAM" id="MobiDB-lite"/>
    </source>
</evidence>
<dbReference type="EMBL" id="CAKXZS010000001">
    <property type="protein sequence ID" value="CAH2394347.1"/>
    <property type="molecule type" value="Genomic_DNA"/>
</dbReference>
<name>A0ABN8J867_9HYPH</name>
<proteinExistence type="predicted"/>
<protein>
    <submittedName>
        <fullName evidence="2">Uncharacterized protein</fullName>
    </submittedName>
</protein>
<feature type="region of interest" description="Disordered" evidence="1">
    <location>
        <begin position="87"/>
        <end position="118"/>
    </location>
</feature>
<comment type="caution">
    <text evidence="2">The sequence shown here is derived from an EMBL/GenBank/DDBJ whole genome shotgun (WGS) entry which is preliminary data.</text>
</comment>
<evidence type="ECO:0000313" key="3">
    <source>
        <dbReference type="Proteomes" id="UP001152604"/>
    </source>
</evidence>
<dbReference type="Proteomes" id="UP001152604">
    <property type="component" value="Unassembled WGS sequence"/>
</dbReference>
<gene>
    <name evidence="2" type="ORF">MES4922_10260</name>
</gene>
<keyword evidence="3" id="KW-1185">Reference proteome</keyword>